<protein>
    <recommendedName>
        <fullName evidence="9">Cationic amino acid transporter</fullName>
    </recommendedName>
</protein>
<evidence type="ECO:0000256" key="5">
    <source>
        <dbReference type="SAM" id="MobiDB-lite"/>
    </source>
</evidence>
<proteinExistence type="predicted"/>
<feature type="transmembrane region" description="Helical" evidence="6">
    <location>
        <begin position="502"/>
        <end position="528"/>
    </location>
</feature>
<evidence type="ECO:0000313" key="8">
    <source>
        <dbReference type="Proteomes" id="UP001497525"/>
    </source>
</evidence>
<feature type="transmembrane region" description="Helical" evidence="6">
    <location>
        <begin position="33"/>
        <end position="53"/>
    </location>
</feature>
<dbReference type="EMBL" id="CAXLJL010000157">
    <property type="protein sequence ID" value="CAL5133738.1"/>
    <property type="molecule type" value="Genomic_DNA"/>
</dbReference>
<organism evidence="7 8">
    <name type="scientific">Calicophoron daubneyi</name>
    <name type="common">Rumen fluke</name>
    <name type="synonym">Paramphistomum daubneyi</name>
    <dbReference type="NCBI Taxonomy" id="300641"/>
    <lineage>
        <taxon>Eukaryota</taxon>
        <taxon>Metazoa</taxon>
        <taxon>Spiralia</taxon>
        <taxon>Lophotrochozoa</taxon>
        <taxon>Platyhelminthes</taxon>
        <taxon>Trematoda</taxon>
        <taxon>Digenea</taxon>
        <taxon>Plagiorchiida</taxon>
        <taxon>Pronocephalata</taxon>
        <taxon>Paramphistomoidea</taxon>
        <taxon>Paramphistomidae</taxon>
        <taxon>Calicophoron</taxon>
    </lineage>
</organism>
<dbReference type="Gene3D" id="1.20.1740.10">
    <property type="entry name" value="Amino acid/polyamine transporter I"/>
    <property type="match status" value="1"/>
</dbReference>
<evidence type="ECO:0000256" key="6">
    <source>
        <dbReference type="SAM" id="Phobius"/>
    </source>
</evidence>
<evidence type="ECO:0000256" key="2">
    <source>
        <dbReference type="ARBA" id="ARBA00022692"/>
    </source>
</evidence>
<evidence type="ECO:0000256" key="4">
    <source>
        <dbReference type="ARBA" id="ARBA00023136"/>
    </source>
</evidence>
<feature type="transmembrane region" description="Helical" evidence="6">
    <location>
        <begin position="236"/>
        <end position="256"/>
    </location>
</feature>
<reference evidence="7" key="1">
    <citation type="submission" date="2024-06" db="EMBL/GenBank/DDBJ databases">
        <authorList>
            <person name="Liu X."/>
            <person name="Lenzi L."/>
            <person name="Haldenby T S."/>
            <person name="Uol C."/>
        </authorList>
    </citation>
    <scope>NUCLEOTIDE SEQUENCE</scope>
</reference>
<comment type="subcellular location">
    <subcellularLocation>
        <location evidence="1">Membrane</location>
        <topology evidence="1">Multi-pass membrane protein</topology>
    </subcellularLocation>
</comment>
<feature type="region of interest" description="Disordered" evidence="5">
    <location>
        <begin position="432"/>
        <end position="462"/>
    </location>
</feature>
<gene>
    <name evidence="7" type="ORF">CDAUBV1_LOCUS6984</name>
</gene>
<dbReference type="InterPro" id="IPR002293">
    <property type="entry name" value="AA/rel_permease1"/>
</dbReference>
<feature type="transmembrane region" description="Helical" evidence="6">
    <location>
        <begin position="400"/>
        <end position="421"/>
    </location>
</feature>
<feature type="compositionally biased region" description="Polar residues" evidence="5">
    <location>
        <begin position="445"/>
        <end position="460"/>
    </location>
</feature>
<feature type="transmembrane region" description="Helical" evidence="6">
    <location>
        <begin position="165"/>
        <end position="186"/>
    </location>
</feature>
<keyword evidence="4 6" id="KW-0472">Membrane</keyword>
<keyword evidence="2 6" id="KW-0812">Transmembrane</keyword>
<dbReference type="Proteomes" id="UP001497525">
    <property type="component" value="Unassembled WGS sequence"/>
</dbReference>
<feature type="transmembrane region" description="Helical" evidence="6">
    <location>
        <begin position="65"/>
        <end position="84"/>
    </location>
</feature>
<feature type="transmembrane region" description="Helical" evidence="6">
    <location>
        <begin position="277"/>
        <end position="303"/>
    </location>
</feature>
<feature type="transmembrane region" description="Helical" evidence="6">
    <location>
        <begin position="193"/>
        <end position="210"/>
    </location>
</feature>
<evidence type="ECO:0000256" key="1">
    <source>
        <dbReference type="ARBA" id="ARBA00004141"/>
    </source>
</evidence>
<evidence type="ECO:0000256" key="3">
    <source>
        <dbReference type="ARBA" id="ARBA00022989"/>
    </source>
</evidence>
<dbReference type="GO" id="GO:0005886">
    <property type="term" value="C:plasma membrane"/>
    <property type="evidence" value="ECO:0007669"/>
    <property type="project" value="TreeGrafter"/>
</dbReference>
<evidence type="ECO:0008006" key="9">
    <source>
        <dbReference type="Google" id="ProtNLM"/>
    </source>
</evidence>
<feature type="transmembrane region" description="Helical" evidence="6">
    <location>
        <begin position="323"/>
        <end position="345"/>
    </location>
</feature>
<sequence>MDSLRIFVSRICRKKALTSDPFSGSHLKGYVNAVDLTVSGVASTLGAGIYVVIGEVVRDSAGPAVVLSFLIAAISSILSGLCFAELVAHVPKNRSVYLGTYAVVGELMAFIAAWNLIFQYTLDTACLAKTWSLNLDGLTGNAISAFLVENLPLNATGLSAHVDPLAFGTTIIVTALLGFCGCELALMNHIFTFVNLVVIFYVSVVGLFASNRKNWSLDPLQALEKGFIQNVGNGGFAPFGVSGILASAATCFYCFIGFHAVSSTGKDVRNPQRSITIATIFCILICFSCYSMVSIVLTLLVPYYSVSRTTPLPEAFARVGWPVAGHIVTVGGLCALSARLLGGLFPLPRVFNRLSSDGLVFRCVGGLNSCTKTRLVAMLLSGVAAGIMAALFNLQDLVDMATIGALLTFALIALFALILRYRHHSEPLHQRTTTSFATKRENVEESSTSTEQQTPISPSAEQHKKLSSSIGLIGYLELSFCPRHSLVGRTPDSRWIGLTNSLLLCMLVLIKLQMGFILTACSGLRYWYKLLCLPSPLNGNVQFGQTANKCRRKLVQGSWITVDTCNQHDTHFALNV</sequence>
<keyword evidence="3 6" id="KW-1133">Transmembrane helix</keyword>
<dbReference type="AlphaFoldDB" id="A0AAV2TEU8"/>
<dbReference type="PANTHER" id="PTHR43243:SF20">
    <property type="entry name" value="CATIONIC AMINO ACID TRANSPORTER 3"/>
    <property type="match status" value="1"/>
</dbReference>
<accession>A0AAV2TEU8</accession>
<dbReference type="GO" id="GO:0015171">
    <property type="term" value="F:amino acid transmembrane transporter activity"/>
    <property type="evidence" value="ECO:0007669"/>
    <property type="project" value="TreeGrafter"/>
</dbReference>
<evidence type="ECO:0000313" key="7">
    <source>
        <dbReference type="EMBL" id="CAL5133738.1"/>
    </source>
</evidence>
<dbReference type="PANTHER" id="PTHR43243">
    <property type="entry name" value="INNER MEMBRANE TRANSPORTER YGJI-RELATED"/>
    <property type="match status" value="1"/>
</dbReference>
<dbReference type="Pfam" id="PF13520">
    <property type="entry name" value="AA_permease_2"/>
    <property type="match status" value="1"/>
</dbReference>
<name>A0AAV2TEU8_CALDB</name>
<feature type="transmembrane region" description="Helical" evidence="6">
    <location>
        <begin position="375"/>
        <end position="394"/>
    </location>
</feature>
<feature type="transmembrane region" description="Helical" evidence="6">
    <location>
        <begin position="96"/>
        <end position="117"/>
    </location>
</feature>
<comment type="caution">
    <text evidence="7">The sequence shown here is derived from an EMBL/GenBank/DDBJ whole genome shotgun (WGS) entry which is preliminary data.</text>
</comment>